<dbReference type="Proteomes" id="UP000214973">
    <property type="component" value="Chromosome 1"/>
</dbReference>
<organism evidence="1 2">
    <name type="scientific">Veillonella rodentium</name>
    <dbReference type="NCBI Taxonomy" id="248315"/>
    <lineage>
        <taxon>Bacteria</taxon>
        <taxon>Bacillati</taxon>
        <taxon>Bacillota</taxon>
        <taxon>Negativicutes</taxon>
        <taxon>Veillonellales</taxon>
        <taxon>Veillonellaceae</taxon>
        <taxon>Veillonella</taxon>
    </lineage>
</organism>
<accession>A0A239Z7I7</accession>
<evidence type="ECO:0000313" key="2">
    <source>
        <dbReference type="Proteomes" id="UP000214973"/>
    </source>
</evidence>
<sequence length="284" mass="32849">MKEKKKVHAGLCVTDERIVGVTAHIENKTMVIIDALEMKRTGSIDEDVAKFIETYDLDDGAYSIVADIKTQMHMAAYDPHDFDVKEFIKWNVDDYFDFDGDCFQMDACRREYPRHNYYMFMVAVDRHDLELLKQGIRNTYAPVDVIDGWPIPICYSYMQRSGIITGIVEPEGMHLWAWWKDVSVQDLIVPITESDIKEAIIRLEEKLQQFGIDEIKGVHFYGTEELTTKEHCELNSIVDMYGDIEYIPLLLLGRGRNRCQIGCLDWDMAIGMAARGLKWIGQGW</sequence>
<dbReference type="KEGG" id="vrm:44547418_01092"/>
<keyword evidence="2" id="KW-1185">Reference proteome</keyword>
<protein>
    <submittedName>
        <fullName evidence="1">Uncharacterized protein</fullName>
    </submittedName>
</protein>
<dbReference type="RefSeq" id="WP_095066040.1">
    <property type="nucleotide sequence ID" value="NZ_LT906470.1"/>
</dbReference>
<dbReference type="EMBL" id="LT906470">
    <property type="protein sequence ID" value="SNV67092.1"/>
    <property type="molecule type" value="Genomic_DNA"/>
</dbReference>
<dbReference type="AlphaFoldDB" id="A0A239Z7I7"/>
<reference evidence="1 2" key="1">
    <citation type="submission" date="2017-06" db="EMBL/GenBank/DDBJ databases">
        <authorList>
            <consortium name="Pathogen Informatics"/>
        </authorList>
    </citation>
    <scope>NUCLEOTIDE SEQUENCE [LARGE SCALE GENOMIC DNA]</scope>
    <source>
        <strain evidence="1 2">NCTC12018</strain>
    </source>
</reference>
<evidence type="ECO:0000313" key="1">
    <source>
        <dbReference type="EMBL" id="SNV67092.1"/>
    </source>
</evidence>
<proteinExistence type="predicted"/>
<gene>
    <name evidence="1" type="ORF">SAMEA44547418_01092</name>
</gene>
<name>A0A239Z7I7_9FIRM</name>